<dbReference type="InterPro" id="IPR004424">
    <property type="entry name" value="IspE"/>
</dbReference>
<dbReference type="InterPro" id="IPR006204">
    <property type="entry name" value="GHMP_kinase_N_dom"/>
</dbReference>
<dbReference type="InterPro" id="IPR014721">
    <property type="entry name" value="Ribsml_uS5_D2-typ_fold_subgr"/>
</dbReference>
<dbReference type="GO" id="GO:0005524">
    <property type="term" value="F:ATP binding"/>
    <property type="evidence" value="ECO:0007669"/>
    <property type="project" value="UniProtKB-KW"/>
</dbReference>
<accession>A0A3B1EA05</accession>
<dbReference type="Pfam" id="PF00288">
    <property type="entry name" value="GHMP_kinases_N"/>
    <property type="match status" value="1"/>
</dbReference>
<dbReference type="PIRSF" id="PIRSF010376">
    <property type="entry name" value="IspE"/>
    <property type="match status" value="1"/>
</dbReference>
<evidence type="ECO:0000259" key="5">
    <source>
        <dbReference type="Pfam" id="PF00288"/>
    </source>
</evidence>
<evidence type="ECO:0000313" key="6">
    <source>
        <dbReference type="EMBL" id="VAY86248.1"/>
    </source>
</evidence>
<evidence type="ECO:0000256" key="1">
    <source>
        <dbReference type="ARBA" id="ARBA00022679"/>
    </source>
</evidence>
<keyword evidence="4" id="KW-0067">ATP-binding</keyword>
<sequence length="253" mass="28680">MTRKSYAKVNIFLKIIGQRDNYHQLVSRFIKIKDLFDIVSFKKSICSTFTLGGNFNCNTNQNTIYKAYVVLASQYPEVKRYFQTHRVMVEKNIPELAGLGGGSSNCATFINMVNEACSLNLTKGTLANIGLSIGADIPFFIYEHDSANVTGIGEIVEKFDEKPINIDIFTPAIKCDTATIFKCFRNNFYKEIKSDEANKLLHMKSIDILKMLDIVEANDLYLPALSLNKELKKYSTNDWYFSGTGSSFFRIKT</sequence>
<reference evidence="6" key="1">
    <citation type="submission" date="2018-10" db="EMBL/GenBank/DDBJ databases">
        <authorList>
            <person name="Aoki K."/>
        </authorList>
    </citation>
    <scope>NUCLEOTIDE SEQUENCE</scope>
</reference>
<dbReference type="EMBL" id="UOYO01000002">
    <property type="protein sequence ID" value="VAY86248.1"/>
    <property type="molecule type" value="Genomic_DNA"/>
</dbReference>
<dbReference type="GO" id="GO:0016114">
    <property type="term" value="P:terpenoid biosynthetic process"/>
    <property type="evidence" value="ECO:0007669"/>
    <property type="project" value="InterPro"/>
</dbReference>
<dbReference type="PANTHER" id="PTHR43527:SF2">
    <property type="entry name" value="4-DIPHOSPHOCYTIDYL-2-C-METHYL-D-ERYTHRITOL KINASE, CHLOROPLASTIC"/>
    <property type="match status" value="1"/>
</dbReference>
<feature type="domain" description="GHMP kinase N-terminal" evidence="5">
    <location>
        <begin position="62"/>
        <end position="143"/>
    </location>
</feature>
<name>A0A3B1EA05_9ZZZZ</name>
<protein>
    <submittedName>
        <fullName evidence="6">4-diphosphocytidyl-2-C-methyl-D-erythritol kinase</fullName>
        <ecNumber evidence="6">2.7.1.148</ecNumber>
    </submittedName>
</protein>
<evidence type="ECO:0000256" key="2">
    <source>
        <dbReference type="ARBA" id="ARBA00022741"/>
    </source>
</evidence>
<keyword evidence="3 6" id="KW-0418">Kinase</keyword>
<dbReference type="InterPro" id="IPR020568">
    <property type="entry name" value="Ribosomal_Su5_D2-typ_SF"/>
</dbReference>
<dbReference type="NCBIfam" id="NF003216">
    <property type="entry name" value="PRK04181.1"/>
    <property type="match status" value="1"/>
</dbReference>
<evidence type="ECO:0000256" key="4">
    <source>
        <dbReference type="ARBA" id="ARBA00022840"/>
    </source>
</evidence>
<keyword evidence="2" id="KW-0547">Nucleotide-binding</keyword>
<dbReference type="PANTHER" id="PTHR43527">
    <property type="entry name" value="4-DIPHOSPHOCYTIDYL-2-C-METHYL-D-ERYTHRITOL KINASE, CHLOROPLASTIC"/>
    <property type="match status" value="1"/>
</dbReference>
<organism evidence="6">
    <name type="scientific">hydrothermal vent metagenome</name>
    <dbReference type="NCBI Taxonomy" id="652676"/>
    <lineage>
        <taxon>unclassified sequences</taxon>
        <taxon>metagenomes</taxon>
        <taxon>ecological metagenomes</taxon>
    </lineage>
</organism>
<dbReference type="EC" id="2.7.1.148" evidence="6"/>
<dbReference type="NCBIfam" id="TIGR00154">
    <property type="entry name" value="ispE"/>
    <property type="match status" value="1"/>
</dbReference>
<dbReference type="GO" id="GO:0050515">
    <property type="term" value="F:4-(cytidine 5'-diphospho)-2-C-methyl-D-erythritol kinase activity"/>
    <property type="evidence" value="ECO:0007669"/>
    <property type="project" value="UniProtKB-EC"/>
</dbReference>
<gene>
    <name evidence="6" type="ORF">MNB_ARC-1_907</name>
</gene>
<dbReference type="AlphaFoldDB" id="A0A3B1EA05"/>
<dbReference type="Gene3D" id="3.30.230.10">
    <property type="match status" value="1"/>
</dbReference>
<proteinExistence type="predicted"/>
<evidence type="ECO:0000256" key="3">
    <source>
        <dbReference type="ARBA" id="ARBA00022777"/>
    </source>
</evidence>
<keyword evidence="1 6" id="KW-0808">Transferase</keyword>
<dbReference type="SUPFAM" id="SSF54211">
    <property type="entry name" value="Ribosomal protein S5 domain 2-like"/>
    <property type="match status" value="1"/>
</dbReference>